<name>A0ABV6SIQ4_AZOPA</name>
<dbReference type="InterPro" id="IPR013708">
    <property type="entry name" value="Shikimate_DH-bd_N"/>
</dbReference>
<evidence type="ECO:0000256" key="5">
    <source>
        <dbReference type="ARBA" id="ARBA00023002"/>
    </source>
</evidence>
<feature type="binding site" evidence="8">
    <location>
        <position position="210"/>
    </location>
    <ligand>
        <name>NADP(+)</name>
        <dbReference type="ChEBI" id="CHEBI:58349"/>
    </ligand>
</feature>
<evidence type="ECO:0000256" key="8">
    <source>
        <dbReference type="HAMAP-Rule" id="MF_00222"/>
    </source>
</evidence>
<feature type="binding site" evidence="8">
    <location>
        <position position="79"/>
    </location>
    <ligand>
        <name>NADP(+)</name>
        <dbReference type="ChEBI" id="CHEBI:58349"/>
    </ligand>
</feature>
<evidence type="ECO:0000256" key="7">
    <source>
        <dbReference type="ARBA" id="ARBA00049442"/>
    </source>
</evidence>
<dbReference type="SUPFAM" id="SSF51735">
    <property type="entry name" value="NAD(P)-binding Rossmann-fold domains"/>
    <property type="match status" value="1"/>
</dbReference>
<dbReference type="NCBIfam" id="TIGR00507">
    <property type="entry name" value="aroE"/>
    <property type="match status" value="1"/>
</dbReference>
<keyword evidence="13" id="KW-1185">Reference proteome</keyword>
<dbReference type="InterPro" id="IPR046346">
    <property type="entry name" value="Aminoacid_DH-like_N_sf"/>
</dbReference>
<dbReference type="Gene3D" id="3.40.50.10860">
    <property type="entry name" value="Leucine Dehydrogenase, chain A, domain 1"/>
    <property type="match status" value="1"/>
</dbReference>
<feature type="binding site" evidence="8">
    <location>
        <position position="88"/>
    </location>
    <ligand>
        <name>shikimate</name>
        <dbReference type="ChEBI" id="CHEBI:36208"/>
    </ligand>
</feature>
<feature type="binding site" evidence="8">
    <location>
        <position position="63"/>
    </location>
    <ligand>
        <name>shikimate</name>
        <dbReference type="ChEBI" id="CHEBI:36208"/>
    </ligand>
</feature>
<gene>
    <name evidence="8 12" type="primary">aroE</name>
    <name evidence="12" type="ORF">ACFFGX_07350</name>
</gene>
<keyword evidence="3 8" id="KW-0028">Amino-acid biosynthesis</keyword>
<dbReference type="InterPro" id="IPR006151">
    <property type="entry name" value="Shikm_DH/Glu-tRNA_Rdtase"/>
</dbReference>
<comment type="pathway">
    <text evidence="1 8">Metabolic intermediate biosynthesis; chorismate biosynthesis; chorismate from D-erythrose 4-phosphate and phosphoenolpyruvate: step 4/7.</text>
</comment>
<dbReference type="InterPro" id="IPR022893">
    <property type="entry name" value="Shikimate_DH_fam"/>
</dbReference>
<proteinExistence type="inferred from homology"/>
<comment type="similarity">
    <text evidence="8">Belongs to the shikimate dehydrogenase family.</text>
</comment>
<comment type="subunit">
    <text evidence="8">Homodimer.</text>
</comment>
<dbReference type="Pfam" id="PF08501">
    <property type="entry name" value="Shikimate_dh_N"/>
    <property type="match status" value="1"/>
</dbReference>
<evidence type="ECO:0000259" key="10">
    <source>
        <dbReference type="Pfam" id="PF08501"/>
    </source>
</evidence>
<dbReference type="Proteomes" id="UP001589891">
    <property type="component" value="Unassembled WGS sequence"/>
</dbReference>
<feature type="binding site" evidence="8">
    <location>
        <begin position="126"/>
        <end position="130"/>
    </location>
    <ligand>
        <name>NADP(+)</name>
        <dbReference type="ChEBI" id="CHEBI:58349"/>
    </ligand>
</feature>
<comment type="caution">
    <text evidence="8">Lacks conserved residue(s) required for the propagation of feature annotation.</text>
</comment>
<organism evidence="12 13">
    <name type="scientific">Azorhizophilus paspali</name>
    <name type="common">Azotobacter paspali</name>
    <dbReference type="NCBI Taxonomy" id="69963"/>
    <lineage>
        <taxon>Bacteria</taxon>
        <taxon>Pseudomonadati</taxon>
        <taxon>Pseudomonadota</taxon>
        <taxon>Gammaproteobacteria</taxon>
        <taxon>Pseudomonadales</taxon>
        <taxon>Pseudomonadaceae</taxon>
        <taxon>Azorhizophilus</taxon>
    </lineage>
</organism>
<evidence type="ECO:0000256" key="4">
    <source>
        <dbReference type="ARBA" id="ARBA00022857"/>
    </source>
</evidence>
<dbReference type="Pfam" id="PF18317">
    <property type="entry name" value="SDH_C"/>
    <property type="match status" value="1"/>
</dbReference>
<evidence type="ECO:0000313" key="13">
    <source>
        <dbReference type="Proteomes" id="UP001589891"/>
    </source>
</evidence>
<dbReference type="Gene3D" id="3.40.50.720">
    <property type="entry name" value="NAD(P)-binding Rossmann-like Domain"/>
    <property type="match status" value="1"/>
</dbReference>
<dbReference type="EC" id="1.1.1.25" evidence="2 8"/>
<evidence type="ECO:0000256" key="6">
    <source>
        <dbReference type="ARBA" id="ARBA00023141"/>
    </source>
</evidence>
<comment type="function">
    <text evidence="8">Involved in the biosynthesis of the chorismate, which leads to the biosynthesis of aromatic amino acids. Catalyzes the reversible NADPH linked reduction of 3-dehydroshikimate (DHSA) to yield shikimate (SA).</text>
</comment>
<dbReference type="InterPro" id="IPR041121">
    <property type="entry name" value="SDH_C"/>
</dbReference>
<keyword evidence="4 8" id="KW-0521">NADP</keyword>
<feature type="active site" description="Proton acceptor" evidence="8">
    <location>
        <position position="67"/>
    </location>
</feature>
<evidence type="ECO:0000256" key="2">
    <source>
        <dbReference type="ARBA" id="ARBA00012962"/>
    </source>
</evidence>
<protein>
    <recommendedName>
        <fullName evidence="2 8">Shikimate dehydrogenase (NADP(+))</fullName>
        <shortName evidence="8">SDH</shortName>
        <ecNumber evidence="2 8">1.1.1.25</ecNumber>
    </recommendedName>
</protein>
<evidence type="ECO:0000259" key="9">
    <source>
        <dbReference type="Pfam" id="PF01488"/>
    </source>
</evidence>
<feature type="domain" description="Shikimate dehydrogenase substrate binding N-terminal" evidence="10">
    <location>
        <begin position="18"/>
        <end position="90"/>
    </location>
</feature>
<evidence type="ECO:0000313" key="12">
    <source>
        <dbReference type="EMBL" id="MFC0709417.1"/>
    </source>
</evidence>
<feature type="binding site" evidence="8">
    <location>
        <position position="103"/>
    </location>
    <ligand>
        <name>shikimate</name>
        <dbReference type="ChEBI" id="CHEBI:36208"/>
    </ligand>
</feature>
<sequence>MPKSIPTLCGSIMGKPFSLGEKIHNAAYAALGLDYTFICFGVEDPRAAVQAIRTLGVRRMNVSMPYKSTVTPYLDTIDESARAIGAVNTIDNRDGVLTGYNTDYLGAVRALQEAIRSAGKRIAVIGAGGAAKAVAYGCRQAGARVEVFNRSAERGRTLAESLEVGFGGSIDDFAADAFDAVINATSAGFRQPGTNPLDGQLASHLVVMDVAFIPVETELLRQARQLGCTTVAGTRMLVHQACRQIELYTGQDAPIAVMERAMLQEIERLRLCPPQESPPRHLEETP</sequence>
<dbReference type="EMBL" id="JBHLSS010000045">
    <property type="protein sequence ID" value="MFC0709417.1"/>
    <property type="molecule type" value="Genomic_DNA"/>
</dbReference>
<dbReference type="InterPro" id="IPR011342">
    <property type="entry name" value="Shikimate_DH"/>
</dbReference>
<dbReference type="PANTHER" id="PTHR21089">
    <property type="entry name" value="SHIKIMATE DEHYDROGENASE"/>
    <property type="match status" value="1"/>
</dbReference>
<keyword evidence="6 8" id="KW-0057">Aromatic amino acid biosynthesis</keyword>
<reference evidence="12 13" key="1">
    <citation type="submission" date="2024-09" db="EMBL/GenBank/DDBJ databases">
        <authorList>
            <person name="Sun Q."/>
            <person name="Mori K."/>
        </authorList>
    </citation>
    <scope>NUCLEOTIDE SEQUENCE [LARGE SCALE GENOMIC DNA]</scope>
    <source>
        <strain evidence="12 13">NCAIM B.01794</strain>
    </source>
</reference>
<dbReference type="InterPro" id="IPR036291">
    <property type="entry name" value="NAD(P)-bd_dom_sf"/>
</dbReference>
<accession>A0ABV6SIQ4</accession>
<dbReference type="GO" id="GO:0004764">
    <property type="term" value="F:shikimate 3-dehydrogenase (NADP+) activity"/>
    <property type="evidence" value="ECO:0007669"/>
    <property type="project" value="UniProtKB-EC"/>
</dbReference>
<dbReference type="SUPFAM" id="SSF53223">
    <property type="entry name" value="Aminoacid dehydrogenase-like, N-terminal domain"/>
    <property type="match status" value="1"/>
</dbReference>
<dbReference type="PANTHER" id="PTHR21089:SF1">
    <property type="entry name" value="BIFUNCTIONAL 3-DEHYDROQUINATE DEHYDRATASE_SHIKIMATE DEHYDROGENASE, CHLOROPLASTIC"/>
    <property type="match status" value="1"/>
</dbReference>
<feature type="binding site" evidence="8">
    <location>
        <position position="233"/>
    </location>
    <ligand>
        <name>NADP(+)</name>
        <dbReference type="ChEBI" id="CHEBI:58349"/>
    </ligand>
</feature>
<evidence type="ECO:0000256" key="1">
    <source>
        <dbReference type="ARBA" id="ARBA00004871"/>
    </source>
</evidence>
<dbReference type="HAMAP" id="MF_00222">
    <property type="entry name" value="Shikimate_DH_AroE"/>
    <property type="match status" value="1"/>
</dbReference>
<feature type="domain" description="SDH C-terminal" evidence="11">
    <location>
        <begin position="233"/>
        <end position="263"/>
    </location>
</feature>
<feature type="binding site" evidence="8">
    <location>
        <position position="240"/>
    </location>
    <ligand>
        <name>shikimate</name>
        <dbReference type="ChEBI" id="CHEBI:36208"/>
    </ligand>
</feature>
<evidence type="ECO:0000256" key="3">
    <source>
        <dbReference type="ARBA" id="ARBA00022605"/>
    </source>
</evidence>
<comment type="catalytic activity">
    <reaction evidence="7 8">
        <text>shikimate + NADP(+) = 3-dehydroshikimate + NADPH + H(+)</text>
        <dbReference type="Rhea" id="RHEA:17737"/>
        <dbReference type="ChEBI" id="CHEBI:15378"/>
        <dbReference type="ChEBI" id="CHEBI:16630"/>
        <dbReference type="ChEBI" id="CHEBI:36208"/>
        <dbReference type="ChEBI" id="CHEBI:57783"/>
        <dbReference type="ChEBI" id="CHEBI:58349"/>
        <dbReference type="EC" id="1.1.1.25"/>
    </reaction>
</comment>
<evidence type="ECO:0000259" key="11">
    <source>
        <dbReference type="Pfam" id="PF18317"/>
    </source>
</evidence>
<keyword evidence="5 8" id="KW-0560">Oxidoreductase</keyword>
<feature type="domain" description="Quinate/shikimate 5-dehydrogenase/glutamyl-tRNA reductase" evidence="9">
    <location>
        <begin position="116"/>
        <end position="187"/>
    </location>
</feature>
<comment type="caution">
    <text evidence="12">The sequence shown here is derived from an EMBL/GenBank/DDBJ whole genome shotgun (WGS) entry which is preliminary data.</text>
</comment>
<dbReference type="Pfam" id="PF01488">
    <property type="entry name" value="Shikimate_DH"/>
    <property type="match status" value="1"/>
</dbReference>
<dbReference type="RefSeq" id="WP_376944311.1">
    <property type="nucleotide sequence ID" value="NZ_CP171449.1"/>
</dbReference>